<dbReference type="Proteomes" id="UP000580250">
    <property type="component" value="Unassembled WGS sequence"/>
</dbReference>
<accession>A0A6V7Y1P2</accession>
<sequence length="69" mass="8131">MRPTPIPLSFKEQNQQQFKIIPINNYEGREVIPLSIRPFLNINGKLLPTQQQQIFFKNTITKTFSSNKR</sequence>
<gene>
    <name evidence="1" type="ORF">MENT_LOCUS59241</name>
</gene>
<dbReference type="AlphaFoldDB" id="A0A6V7Y1P2"/>
<dbReference type="EMBL" id="CAJEWN010002826">
    <property type="protein sequence ID" value="CAD2205431.1"/>
    <property type="molecule type" value="Genomic_DNA"/>
</dbReference>
<protein>
    <submittedName>
        <fullName evidence="1">Uncharacterized protein</fullName>
    </submittedName>
</protein>
<name>A0A6V7Y1P2_MELEN</name>
<reference evidence="1 2" key="1">
    <citation type="submission" date="2020-08" db="EMBL/GenBank/DDBJ databases">
        <authorList>
            <person name="Koutsovoulos G."/>
            <person name="Danchin GJ E."/>
        </authorList>
    </citation>
    <scope>NUCLEOTIDE SEQUENCE [LARGE SCALE GENOMIC DNA]</scope>
</reference>
<comment type="caution">
    <text evidence="1">The sequence shown here is derived from an EMBL/GenBank/DDBJ whole genome shotgun (WGS) entry which is preliminary data.</text>
</comment>
<evidence type="ECO:0000313" key="1">
    <source>
        <dbReference type="EMBL" id="CAD2205431.1"/>
    </source>
</evidence>
<organism evidence="1 2">
    <name type="scientific">Meloidogyne enterolobii</name>
    <name type="common">Root-knot nematode worm</name>
    <name type="synonym">Meloidogyne mayaguensis</name>
    <dbReference type="NCBI Taxonomy" id="390850"/>
    <lineage>
        <taxon>Eukaryota</taxon>
        <taxon>Metazoa</taxon>
        <taxon>Ecdysozoa</taxon>
        <taxon>Nematoda</taxon>
        <taxon>Chromadorea</taxon>
        <taxon>Rhabditida</taxon>
        <taxon>Tylenchina</taxon>
        <taxon>Tylenchomorpha</taxon>
        <taxon>Tylenchoidea</taxon>
        <taxon>Meloidogynidae</taxon>
        <taxon>Meloidogyninae</taxon>
        <taxon>Meloidogyne</taxon>
    </lineage>
</organism>
<evidence type="ECO:0000313" key="2">
    <source>
        <dbReference type="Proteomes" id="UP000580250"/>
    </source>
</evidence>
<proteinExistence type="predicted"/>